<dbReference type="Proteomes" id="UP000064029">
    <property type="component" value="Unassembled WGS sequence"/>
</dbReference>
<dbReference type="EMBL" id="LOXM01000255">
    <property type="protein sequence ID" value="KVG56469.1"/>
    <property type="molecule type" value="Genomic_DNA"/>
</dbReference>
<evidence type="ECO:0000313" key="2">
    <source>
        <dbReference type="EMBL" id="KVG56469.1"/>
    </source>
</evidence>
<keyword evidence="1" id="KW-0732">Signal</keyword>
<comment type="caution">
    <text evidence="2">The sequence shown here is derived from an EMBL/GenBank/DDBJ whole genome shotgun (WGS) entry which is preliminary data.</text>
</comment>
<evidence type="ECO:0008006" key="4">
    <source>
        <dbReference type="Google" id="ProtNLM"/>
    </source>
</evidence>
<proteinExistence type="predicted"/>
<evidence type="ECO:0000313" key="3">
    <source>
        <dbReference type="Proteomes" id="UP000064029"/>
    </source>
</evidence>
<feature type="chain" id="PRO_5007117335" description="Phage lipoprotein" evidence="1">
    <location>
        <begin position="26"/>
        <end position="155"/>
    </location>
</feature>
<dbReference type="RefSeq" id="WP_063801225.1">
    <property type="nucleotide sequence ID" value="NZ_CP013414.1"/>
</dbReference>
<dbReference type="PROSITE" id="PS51257">
    <property type="entry name" value="PROKAR_LIPOPROTEIN"/>
    <property type="match status" value="1"/>
</dbReference>
<gene>
    <name evidence="2" type="ORF">WJ33_37230</name>
</gene>
<organism evidence="2 3">
    <name type="scientific">Burkholderia ubonensis</name>
    <dbReference type="NCBI Taxonomy" id="101571"/>
    <lineage>
        <taxon>Bacteria</taxon>
        <taxon>Pseudomonadati</taxon>
        <taxon>Pseudomonadota</taxon>
        <taxon>Betaproteobacteria</taxon>
        <taxon>Burkholderiales</taxon>
        <taxon>Burkholderiaceae</taxon>
        <taxon>Burkholderia</taxon>
        <taxon>Burkholderia cepacia complex</taxon>
    </lineage>
</organism>
<protein>
    <recommendedName>
        <fullName evidence="4">Phage lipoprotein</fullName>
    </recommendedName>
</protein>
<name>A0A103QVQ5_9BURK</name>
<sequence length="155" mass="15053">MKKTLMLLAAGVVAFLAGCAGTPGAAQSPAQIAARACPLLTDEISTLAQAGLFTGGAQATLTGIVQPAVDKACAAGTTVTQLDLQTLSAAAVPALIDLVKLSGLPDADKTKAILAIGTAKAMLDTALAVLAPPAPVAPAPVSTPASTPLTGSTIQ</sequence>
<accession>A0A103QVQ5</accession>
<dbReference type="AlphaFoldDB" id="A0A103QVQ5"/>
<feature type="signal peptide" evidence="1">
    <location>
        <begin position="1"/>
        <end position="25"/>
    </location>
</feature>
<reference evidence="2 3" key="1">
    <citation type="submission" date="2015-11" db="EMBL/GenBank/DDBJ databases">
        <title>Expanding the genomic diversity of Burkholderia species for the development of highly accurate diagnostics.</title>
        <authorList>
            <person name="Sahl J."/>
            <person name="Keim P."/>
            <person name="Wagner D."/>
        </authorList>
    </citation>
    <scope>NUCLEOTIDE SEQUENCE [LARGE SCALE GENOMIC DNA]</scope>
    <source>
        <strain evidence="2 3">MSMB2036</strain>
    </source>
</reference>
<evidence type="ECO:0000256" key="1">
    <source>
        <dbReference type="SAM" id="SignalP"/>
    </source>
</evidence>